<organism evidence="3">
    <name type="scientific">Tupanvirus deep ocean</name>
    <dbReference type="NCBI Taxonomy" id="2126984"/>
    <lineage>
        <taxon>Viruses</taxon>
        <taxon>Varidnaviria</taxon>
        <taxon>Bamfordvirae</taxon>
        <taxon>Nucleocytoviricota</taxon>
        <taxon>Megaviricetes</taxon>
        <taxon>Imitervirales</taxon>
        <taxon>Mimiviridae</taxon>
        <taxon>Megamimivirinae</taxon>
        <taxon>Tupanvirus</taxon>
        <taxon>Tupanvirus altamarinense</taxon>
    </lineage>
</organism>
<dbReference type="KEGG" id="vg:80516808"/>
<name>A0A6N1NJS4_9VIRU</name>
<dbReference type="SUPFAM" id="SSF102875">
    <property type="entry name" value="Chromosomal protein MC1"/>
    <property type="match status" value="1"/>
</dbReference>
<accession>A0A6N1NJS4</accession>
<dbReference type="Pfam" id="PF05854">
    <property type="entry name" value="MC1"/>
    <property type="match status" value="1"/>
</dbReference>
<reference evidence="3" key="1">
    <citation type="submission" date="2017-06" db="EMBL/GenBank/DDBJ databases">
        <authorList>
            <person name="Assis F.L."/>
            <person name="Abrahao J.S."/>
            <person name="Silva L."/>
            <person name="Khalil J.B."/>
            <person name="Rodrigues R."/>
            <person name="Silva L.S."/>
            <person name="Boratto P."/>
            <person name="Andrade M."/>
            <person name="Kroon E.G."/>
            <person name="Ribeiro B."/>
            <person name="Bergier I."/>
            <person name="Seligmann H."/>
            <person name="Ghigo E."/>
            <person name="Colson P."/>
            <person name="Levasseur A."/>
            <person name="Raoult D."/>
            <person name="Scola B.L."/>
        </authorList>
    </citation>
    <scope>NUCLEOTIDE SEQUENCE</scope>
    <source>
        <strain evidence="3">Deep ocean</strain>
    </source>
</reference>
<dbReference type="GeneID" id="80516808"/>
<evidence type="ECO:0000256" key="2">
    <source>
        <dbReference type="SAM" id="MobiDB-lite"/>
    </source>
</evidence>
<dbReference type="RefSeq" id="YP_010780117.1">
    <property type="nucleotide sequence ID" value="NC_075038.1"/>
</dbReference>
<dbReference type="GO" id="GO:0042262">
    <property type="term" value="P:DNA protection"/>
    <property type="evidence" value="ECO:0007669"/>
    <property type="project" value="InterPro"/>
</dbReference>
<reference evidence="3" key="2">
    <citation type="journal article" date="2018" name="Nat. Commun.">
        <title>Tailed giant Tupanvirus possesses the most complete translational apparatus of the known virosphere.</title>
        <authorList>
            <person name="Abrahao J."/>
            <person name="Silva L."/>
            <person name="Silva L.S."/>
            <person name="Khalil J.Y.B."/>
            <person name="Rodrigues R."/>
            <person name="Arantes T."/>
            <person name="Assis F."/>
            <person name="Boratto P."/>
            <person name="Andrade M."/>
            <person name="Kroon E.G."/>
            <person name="Ribeiro B."/>
            <person name="Bergier I."/>
            <person name="Seligmann H."/>
            <person name="Ghigo E."/>
            <person name="Colson P."/>
            <person name="Levasseur A."/>
            <person name="Kroemer G."/>
            <person name="Raoult D."/>
            <person name="La Scola B."/>
        </authorList>
    </citation>
    <scope>NUCLEOTIDE SEQUENCE [LARGE SCALE GENOMIC DNA]</scope>
    <source>
        <strain evidence="3">Deep ocean</strain>
    </source>
</reference>
<sequence>MTQIIGSTDNEVSVKITREITPSTLTTRIQPNKNKFLFIDSVNTFDEFTNKYGLLDYDNILTIGWHFVADHYKGIGISDDIFEERFALVNFMGKEVNSWWHYECDITDFVEFVNNVTTSNSDDTVRDESSSDSSSESEFEEEIQQPNVRYFKIVDPSTGKSFGRFTGCTPKQAASKGFTKMLQTSIRTGKETPDKTKIYLRELTRGRDRNEIYAYEASRIKLDQPQNLVIHDSVTGDKKTITYCYRNVIKKIQVPKSITNEQD</sequence>
<protein>
    <submittedName>
        <fullName evidence="3">Uncharacterized protein</fullName>
    </submittedName>
</protein>
<feature type="region of interest" description="Disordered" evidence="2">
    <location>
        <begin position="120"/>
        <end position="143"/>
    </location>
</feature>
<dbReference type="InterPro" id="IPR036620">
    <property type="entry name" value="MC1_sf"/>
</dbReference>
<dbReference type="EMBL" id="MF405918">
    <property type="protein sequence ID" value="QKU33517.1"/>
    <property type="molecule type" value="Genomic_DNA"/>
</dbReference>
<proteinExistence type="predicted"/>
<dbReference type="InterPro" id="IPR008674">
    <property type="entry name" value="MC1"/>
</dbReference>
<evidence type="ECO:0000256" key="1">
    <source>
        <dbReference type="ARBA" id="ARBA00023125"/>
    </source>
</evidence>
<evidence type="ECO:0000313" key="3">
    <source>
        <dbReference type="EMBL" id="QKU33517.1"/>
    </source>
</evidence>
<dbReference type="Gene3D" id="3.10.470.10">
    <property type="entry name" value="Chromosomal protein MC1"/>
    <property type="match status" value="1"/>
</dbReference>
<keyword evidence="1" id="KW-0238">DNA-binding</keyword>